<evidence type="ECO:0000313" key="6">
    <source>
        <dbReference type="EMBL" id="GHD63182.1"/>
    </source>
</evidence>
<dbReference type="PANTHER" id="PTHR30537">
    <property type="entry name" value="HTH-TYPE TRANSCRIPTIONAL REGULATOR"/>
    <property type="match status" value="1"/>
</dbReference>
<keyword evidence="4" id="KW-0804">Transcription</keyword>
<dbReference type="Pfam" id="PF00126">
    <property type="entry name" value="HTH_1"/>
    <property type="match status" value="1"/>
</dbReference>
<dbReference type="InterPro" id="IPR005119">
    <property type="entry name" value="LysR_subst-bd"/>
</dbReference>
<gene>
    <name evidence="6" type="ORF">GCM10017083_53020</name>
</gene>
<name>A0A918XXG0_9PROT</name>
<evidence type="ECO:0000313" key="7">
    <source>
        <dbReference type="Proteomes" id="UP000630353"/>
    </source>
</evidence>
<dbReference type="FunFam" id="1.10.10.10:FF:000001">
    <property type="entry name" value="LysR family transcriptional regulator"/>
    <property type="match status" value="1"/>
</dbReference>
<dbReference type="Gene3D" id="3.40.190.290">
    <property type="match status" value="1"/>
</dbReference>
<accession>A0A918XXG0</accession>
<dbReference type="Gene3D" id="1.10.10.10">
    <property type="entry name" value="Winged helix-like DNA-binding domain superfamily/Winged helix DNA-binding domain"/>
    <property type="match status" value="1"/>
</dbReference>
<reference evidence="6" key="2">
    <citation type="submission" date="2020-09" db="EMBL/GenBank/DDBJ databases">
        <authorList>
            <person name="Sun Q."/>
            <person name="Kim S."/>
        </authorList>
    </citation>
    <scope>NUCLEOTIDE SEQUENCE</scope>
    <source>
        <strain evidence="6">KCTC 42651</strain>
    </source>
</reference>
<comment type="similarity">
    <text evidence="1">Belongs to the LysR transcriptional regulatory family.</text>
</comment>
<keyword evidence="2" id="KW-0805">Transcription regulation</keyword>
<sequence length="298" mass="32794">MNWDDLRYFLAVAGEGSLSGAARALRVNPATVSRHVDALEERFAVRLFDRRQDGYGLTPAGEKLLARARGIESEMFALGRSFDAEDRGLAGTVTVTATESLTVPFLIRNLPLLEERHPGIRLHLVNEYRMLNLSRREADVAIRLARPDQGDLSIRKIGEMGFGLYASPAYIEAYGAPQTAADLRNHRVIDWLDGFPENATVLWLRRQIGDTTPIFSTNPASARLAAARVGVGIALVPCMVAEGVTGIVRLLPDEVIPGVDLWLLVHRDLARLAKVRAVLDFIYDRAQAEADRIAGRCG</sequence>
<evidence type="ECO:0000256" key="1">
    <source>
        <dbReference type="ARBA" id="ARBA00009437"/>
    </source>
</evidence>
<dbReference type="InterPro" id="IPR036390">
    <property type="entry name" value="WH_DNA-bd_sf"/>
</dbReference>
<protein>
    <submittedName>
        <fullName evidence="6">LysR family transcriptional regulator</fullName>
    </submittedName>
</protein>
<dbReference type="GO" id="GO:0003700">
    <property type="term" value="F:DNA-binding transcription factor activity"/>
    <property type="evidence" value="ECO:0007669"/>
    <property type="project" value="InterPro"/>
</dbReference>
<reference evidence="6" key="1">
    <citation type="journal article" date="2014" name="Int. J. Syst. Evol. Microbiol.">
        <title>Complete genome sequence of Corynebacterium casei LMG S-19264T (=DSM 44701T), isolated from a smear-ripened cheese.</title>
        <authorList>
            <consortium name="US DOE Joint Genome Institute (JGI-PGF)"/>
            <person name="Walter F."/>
            <person name="Albersmeier A."/>
            <person name="Kalinowski J."/>
            <person name="Ruckert C."/>
        </authorList>
    </citation>
    <scope>NUCLEOTIDE SEQUENCE</scope>
    <source>
        <strain evidence="6">KCTC 42651</strain>
    </source>
</reference>
<dbReference type="AlphaFoldDB" id="A0A918XXG0"/>
<dbReference type="PANTHER" id="PTHR30537:SF3">
    <property type="entry name" value="TRANSCRIPTIONAL REGULATORY PROTEIN"/>
    <property type="match status" value="1"/>
</dbReference>
<evidence type="ECO:0000256" key="3">
    <source>
        <dbReference type="ARBA" id="ARBA00023125"/>
    </source>
</evidence>
<comment type="caution">
    <text evidence="6">The sequence shown here is derived from an EMBL/GenBank/DDBJ whole genome shotgun (WGS) entry which is preliminary data.</text>
</comment>
<dbReference type="RefSeq" id="WP_189995457.1">
    <property type="nucleotide sequence ID" value="NZ_BMZS01000016.1"/>
</dbReference>
<organism evidence="6 7">
    <name type="scientific">Thalassobaculum fulvum</name>
    <dbReference type="NCBI Taxonomy" id="1633335"/>
    <lineage>
        <taxon>Bacteria</taxon>
        <taxon>Pseudomonadati</taxon>
        <taxon>Pseudomonadota</taxon>
        <taxon>Alphaproteobacteria</taxon>
        <taxon>Rhodospirillales</taxon>
        <taxon>Thalassobaculaceae</taxon>
        <taxon>Thalassobaculum</taxon>
    </lineage>
</organism>
<dbReference type="InterPro" id="IPR058163">
    <property type="entry name" value="LysR-type_TF_proteobact-type"/>
</dbReference>
<feature type="domain" description="HTH lysR-type" evidence="5">
    <location>
        <begin position="1"/>
        <end position="58"/>
    </location>
</feature>
<dbReference type="SUPFAM" id="SSF53850">
    <property type="entry name" value="Periplasmic binding protein-like II"/>
    <property type="match status" value="1"/>
</dbReference>
<dbReference type="InterPro" id="IPR036388">
    <property type="entry name" value="WH-like_DNA-bd_sf"/>
</dbReference>
<evidence type="ECO:0000256" key="2">
    <source>
        <dbReference type="ARBA" id="ARBA00023015"/>
    </source>
</evidence>
<keyword evidence="3" id="KW-0238">DNA-binding</keyword>
<proteinExistence type="inferred from homology"/>
<dbReference type="EMBL" id="BMZS01000016">
    <property type="protein sequence ID" value="GHD63182.1"/>
    <property type="molecule type" value="Genomic_DNA"/>
</dbReference>
<keyword evidence="7" id="KW-1185">Reference proteome</keyword>
<dbReference type="InterPro" id="IPR000847">
    <property type="entry name" value="LysR_HTH_N"/>
</dbReference>
<dbReference type="Pfam" id="PF03466">
    <property type="entry name" value="LysR_substrate"/>
    <property type="match status" value="1"/>
</dbReference>
<dbReference type="GO" id="GO:0006351">
    <property type="term" value="P:DNA-templated transcription"/>
    <property type="evidence" value="ECO:0007669"/>
    <property type="project" value="TreeGrafter"/>
</dbReference>
<dbReference type="PROSITE" id="PS50931">
    <property type="entry name" value="HTH_LYSR"/>
    <property type="match status" value="1"/>
</dbReference>
<evidence type="ECO:0000256" key="4">
    <source>
        <dbReference type="ARBA" id="ARBA00023163"/>
    </source>
</evidence>
<evidence type="ECO:0000259" key="5">
    <source>
        <dbReference type="PROSITE" id="PS50931"/>
    </source>
</evidence>
<dbReference type="Proteomes" id="UP000630353">
    <property type="component" value="Unassembled WGS sequence"/>
</dbReference>
<dbReference type="GO" id="GO:0043565">
    <property type="term" value="F:sequence-specific DNA binding"/>
    <property type="evidence" value="ECO:0007669"/>
    <property type="project" value="TreeGrafter"/>
</dbReference>
<dbReference type="SUPFAM" id="SSF46785">
    <property type="entry name" value="Winged helix' DNA-binding domain"/>
    <property type="match status" value="1"/>
</dbReference>